<dbReference type="Proteomes" id="UP001597097">
    <property type="component" value="Unassembled WGS sequence"/>
</dbReference>
<reference evidence="3" key="1">
    <citation type="journal article" date="2019" name="Int. J. Syst. Evol. Microbiol.">
        <title>The Global Catalogue of Microorganisms (GCM) 10K type strain sequencing project: providing services to taxonomists for standard genome sequencing and annotation.</title>
        <authorList>
            <consortium name="The Broad Institute Genomics Platform"/>
            <consortium name="The Broad Institute Genome Sequencing Center for Infectious Disease"/>
            <person name="Wu L."/>
            <person name="Ma J."/>
        </authorList>
    </citation>
    <scope>NUCLEOTIDE SEQUENCE [LARGE SCALE GENOMIC DNA]</scope>
    <source>
        <strain evidence="3">CGMCC 1.15399</strain>
    </source>
</reference>
<proteinExistence type="predicted"/>
<evidence type="ECO:0008006" key="4">
    <source>
        <dbReference type="Google" id="ProtNLM"/>
    </source>
</evidence>
<dbReference type="RefSeq" id="WP_219537493.1">
    <property type="nucleotide sequence ID" value="NZ_JAHKRM010000038.1"/>
</dbReference>
<dbReference type="PROSITE" id="PS51257">
    <property type="entry name" value="PROKAR_LIPOPROTEIN"/>
    <property type="match status" value="1"/>
</dbReference>
<dbReference type="PANTHER" id="PTHR35333">
    <property type="entry name" value="BETA-LACTAMASE"/>
    <property type="match status" value="1"/>
</dbReference>
<dbReference type="EMBL" id="JBHUCM010000027">
    <property type="protein sequence ID" value="MFD1541423.1"/>
    <property type="molecule type" value="Genomic_DNA"/>
</dbReference>
<keyword evidence="3" id="KW-1185">Reference proteome</keyword>
<organism evidence="2 3">
    <name type="scientific">Nonomuraea guangzhouensis</name>
    <dbReference type="NCBI Taxonomy" id="1291555"/>
    <lineage>
        <taxon>Bacteria</taxon>
        <taxon>Bacillati</taxon>
        <taxon>Actinomycetota</taxon>
        <taxon>Actinomycetes</taxon>
        <taxon>Streptosporangiales</taxon>
        <taxon>Streptosporangiaceae</taxon>
        <taxon>Nonomuraea</taxon>
    </lineage>
</organism>
<comment type="caution">
    <text evidence="2">The sequence shown here is derived from an EMBL/GenBank/DDBJ whole genome shotgun (WGS) entry which is preliminary data.</text>
</comment>
<protein>
    <recommendedName>
        <fullName evidence="4">Serine hydrolase</fullName>
    </recommendedName>
</protein>
<evidence type="ECO:0000313" key="3">
    <source>
        <dbReference type="Proteomes" id="UP001597097"/>
    </source>
</evidence>
<sequence length="311" mass="32437">MLLRGILLALVAGVSGCGNGGAAGAPPAMAAAPPALAAAPERLPGDGASGAAAIQVSNAAQLPKAARQELDLALDRYLRGRPGRTAVSVQDRTTGVQYAFHEGQPFMLASVAKVDILLALLLQAQREHRQLNAHQRALADRMIRYSDNDSAHDLYVAIGRQAGLTRTLHRLGVRDTYPGGGRFWGATRSNPSDQVKVLDLLTDPTGPVSAVNRRYALGLMSSVTPGQVWGVSAAGGKVALKNGWLPAEAHGGLWTINSVGRVLVADHELLIAVLSERSPDMPTGIATVERVAGLAVKGFTGARAHVTALGR</sequence>
<feature type="chain" id="PRO_5045339832" description="Serine hydrolase" evidence="1">
    <location>
        <begin position="23"/>
        <end position="311"/>
    </location>
</feature>
<dbReference type="PANTHER" id="PTHR35333:SF3">
    <property type="entry name" value="BETA-LACTAMASE-TYPE TRANSPEPTIDASE FOLD CONTAINING PROTEIN"/>
    <property type="match status" value="1"/>
</dbReference>
<evidence type="ECO:0000256" key="1">
    <source>
        <dbReference type="SAM" id="SignalP"/>
    </source>
</evidence>
<name>A0ABW4GGI5_9ACTN</name>
<dbReference type="InterPro" id="IPR000871">
    <property type="entry name" value="Beta-lactam_class-A"/>
</dbReference>
<evidence type="ECO:0000313" key="2">
    <source>
        <dbReference type="EMBL" id="MFD1541423.1"/>
    </source>
</evidence>
<feature type="signal peptide" evidence="1">
    <location>
        <begin position="1"/>
        <end position="22"/>
    </location>
</feature>
<keyword evidence="1" id="KW-0732">Signal</keyword>
<gene>
    <name evidence="2" type="ORF">ACFSJ0_30515</name>
</gene>
<accession>A0ABW4GGI5</accession>